<feature type="transmembrane region" description="Helical" evidence="7">
    <location>
        <begin position="1271"/>
        <end position="1295"/>
    </location>
</feature>
<keyword evidence="3" id="KW-0433">Leucine-rich repeat</keyword>
<dbReference type="FunFam" id="3.80.10.10:FF:000383">
    <property type="entry name" value="Leucine-rich repeat receptor protein kinase EMS1"/>
    <property type="match status" value="1"/>
</dbReference>
<evidence type="ECO:0000256" key="2">
    <source>
        <dbReference type="ARBA" id="ARBA00022475"/>
    </source>
</evidence>
<evidence type="ECO:0000256" key="4">
    <source>
        <dbReference type="ARBA" id="ARBA00022729"/>
    </source>
</evidence>
<dbReference type="STRING" id="1169540.A0A0G4FR44"/>
<feature type="transmembrane region" description="Helical" evidence="7">
    <location>
        <begin position="1141"/>
        <end position="1163"/>
    </location>
</feature>
<dbReference type="PANTHER" id="PTHR48060">
    <property type="entry name" value="DNA DAMAGE-REPAIR/TOLERATION PROTEIN DRT100"/>
    <property type="match status" value="1"/>
</dbReference>
<name>A0A0G4FR44_VITBC</name>
<organism evidence="9 10">
    <name type="scientific">Vitrella brassicaformis (strain CCMP3155)</name>
    <dbReference type="NCBI Taxonomy" id="1169540"/>
    <lineage>
        <taxon>Eukaryota</taxon>
        <taxon>Sar</taxon>
        <taxon>Alveolata</taxon>
        <taxon>Colpodellida</taxon>
        <taxon>Vitrellaceae</taxon>
        <taxon>Vitrella</taxon>
    </lineage>
</organism>
<keyword evidence="7" id="KW-1133">Transmembrane helix</keyword>
<dbReference type="PROSITE" id="PS01186">
    <property type="entry name" value="EGF_2"/>
    <property type="match status" value="1"/>
</dbReference>
<dbReference type="InterPro" id="IPR032675">
    <property type="entry name" value="LRR_dom_sf"/>
</dbReference>
<evidence type="ECO:0000256" key="5">
    <source>
        <dbReference type="ARBA" id="ARBA00022737"/>
    </source>
</evidence>
<keyword evidence="4" id="KW-0732">Signal</keyword>
<evidence type="ECO:0000313" key="9">
    <source>
        <dbReference type="EMBL" id="CEM16924.1"/>
    </source>
</evidence>
<feature type="domain" description="EGF-like" evidence="8">
    <location>
        <begin position="792"/>
        <end position="805"/>
    </location>
</feature>
<dbReference type="Proteomes" id="UP000041254">
    <property type="component" value="Unassembled WGS sequence"/>
</dbReference>
<evidence type="ECO:0000256" key="6">
    <source>
        <dbReference type="SAM" id="MobiDB-lite"/>
    </source>
</evidence>
<feature type="region of interest" description="Disordered" evidence="6">
    <location>
        <begin position="1770"/>
        <end position="1795"/>
    </location>
</feature>
<accession>A0A0G4FR44</accession>
<dbReference type="InterPro" id="IPR055414">
    <property type="entry name" value="LRR_R13L4/SHOC2-like"/>
</dbReference>
<keyword evidence="7" id="KW-0812">Transmembrane</keyword>
<sequence length="1821" mass="204218">MGVSSPQSLILPLDQVDELSSVECGPSCSADADALSRLTVKIGLMNESEATDFATDFCSVSFIVCIRLPDGVEGYLLLLWGDHRGGQVNTWAAALRKRGKRVPFPAETYELKAVLGLWITSVPLEGQLTEEIGNLTSLRLLTLRKVSMGGSLPASLGRLTSLVALEIQGSKRTGPGLSGPLPPWRLNSLEVLSIVEARWLEGSLDQIANLARLKHLTLILPGLRLPSSPHLGPNLTTLVLQRVDLNGQIPEWIGGMANLETLDLSYNDLSGPMPPSLMNLTKLRHLSLSRNRLKGSLPDGFGSTWPHLEELELQRNQLSGHLPTELSKTTNIRHIRLSYQRINEGFHGPLPPEWGSLTKLEYLDVSRNNLNGTIPEQWANLSELKELEFWQSGLSGTLDALGPLRKLEILRLSDNMFEGPVPDGLGECTELKEFIADHNKLTALPASLEKWAKLEELVFSSNSLSGVLPPLQSLHSLKKLDLSKNRIEGFHGNASLPETLEYLYLSNSALRFIPSTWSRLPAVKEIDLRNNNIDSHGWPGWFQTPKGYCVSYADSISTLSEADELLPVVPPPNWPAVRRLDFSDNPLGIDVVDFLQAFRALPSLIYLRCVDCHLSGAITSDALCYFDIEELQEWIARPCEKQYSVRSRDSLKALSSEGLLDLSVNNITMVSILDNWVAPRTPRVDMPRPVLAAKLNLSDNKLEKFELSRFWHRWPKKVDLTSNPDLRLFIHTVEIKGCSELFNFEDELKYNFHLVRDPHWDDPTREGYQCSSVCRTMNDIQVDVSVNLSALCRCIPGYAGEGQGCTICETGSFSNHNVGTSRCHLCPVGSMSEAGASSCECVDGYFKSSSGTCKPKCVAGYFINKSEICQPCTSGSYGVLSKELEGECHSCGEDFLSAEGSRGPEACFCRKGYIRDSQKRVCVECIEGIKCDKPIVNRTMVRLLKDYYQLTVTRDLINNGTETTTYAAGLTRLPVVISCPFKKACLGTDDNTGLTQCAEGHQGFICGVCKNGYASQGPLQPCLQCFALNVNILAALGLVCVSLAIIFSLTYLVQRIGSRPRDDVIPVLFKVALNHLTSISVLAMLVLSMAYDDDRFSSWMTYSSRLFSWDGGLPFAYASWDCIIQLICPEASGTAVLWRHAVWIVIPLLCLIVMPIIGALFSWCGRCIMRCCRRRFTRQPPVPVRDDTIHIWTGSASDWCAKAKKAVDDQAELFIVTLTFTHPTVTRNMLMLLRCRAYPYLDEDDHLTERSRPDVNPDLLCHEWPHEMFRFIGMAGLALWSFLPVIVGVVLLRSLREKLHRPEMRLRFGFLYRGYKRPYAHWDAVFALRRVLVLLVSHMAVGVPGLQLVGWVIIAIGSTAIHLLVQPFDHRHMNLLNRMESQGLIIWTTSIMLLSVIIQSEAADYGRVTLLFLAMLLNMYHYLSLLWLICYHGLTQLAERDGRTERLSSPRLTFGLTTLTSLLSLRESSVLSTLPPVTWLSHLLAWHARRDERRRMMFGRVSLDWQSGNLSLMEEDTSDNISHTTLSSAEVARHCGRRRDQFCGIVSFVKALCPSGDSKERRIARKGELVMRMLSAAMQEAVDLLHIKEVPPDFLAFLWSYSFVLHSPSFKKKSQLQKESSIAHDRPCEGDSREFAVVHSQSRLSHQSIWETKESVWLRGFTPSEASFIASERFATDCAKSGMTLHDLQSRLLLVVDKLVAFQHEYEENIRRRARTRQYIRSPSGRNVAGPLHSENTSFVQSIIDKTDTPEALEEAGGWRELYRTFQKAKERMRHPKPHTRRELEDGHSGSGVDVERLVTAFLSGEGEREVDENEQERSRP</sequence>
<evidence type="ECO:0000256" key="7">
    <source>
        <dbReference type="SAM" id="Phobius"/>
    </source>
</evidence>
<comment type="subcellular location">
    <subcellularLocation>
        <location evidence="1">Cell membrane</location>
    </subcellularLocation>
</comment>
<dbReference type="InterPro" id="IPR000742">
    <property type="entry name" value="EGF"/>
</dbReference>
<evidence type="ECO:0000313" key="10">
    <source>
        <dbReference type="Proteomes" id="UP000041254"/>
    </source>
</evidence>
<dbReference type="InterPro" id="IPR003591">
    <property type="entry name" value="Leu-rich_rpt_typical-subtyp"/>
</dbReference>
<dbReference type="SUPFAM" id="SSF57184">
    <property type="entry name" value="Growth factor receptor domain"/>
    <property type="match status" value="1"/>
</dbReference>
<feature type="region of interest" description="Disordered" evidence="6">
    <location>
        <begin position="1802"/>
        <end position="1821"/>
    </location>
</feature>
<feature type="transmembrane region" description="Helical" evidence="7">
    <location>
        <begin position="1331"/>
        <end position="1361"/>
    </location>
</feature>
<dbReference type="InterPro" id="IPR056047">
    <property type="entry name" value="CRMPA-like_DUF7630"/>
</dbReference>
<dbReference type="InParanoid" id="A0A0G4FR44"/>
<dbReference type="SMART" id="SM00369">
    <property type="entry name" value="LRR_TYP"/>
    <property type="match status" value="7"/>
</dbReference>
<dbReference type="Pfam" id="PF13855">
    <property type="entry name" value="LRR_8"/>
    <property type="match status" value="1"/>
</dbReference>
<dbReference type="OrthoDB" id="10035969at2759"/>
<dbReference type="InterPro" id="IPR009030">
    <property type="entry name" value="Growth_fac_rcpt_cys_sf"/>
</dbReference>
<dbReference type="InterPro" id="IPR001611">
    <property type="entry name" value="Leu-rich_rpt"/>
</dbReference>
<dbReference type="Gene3D" id="3.80.10.10">
    <property type="entry name" value="Ribonuclease Inhibitor"/>
    <property type="match status" value="3"/>
</dbReference>
<feature type="transmembrane region" description="Helical" evidence="7">
    <location>
        <begin position="1410"/>
        <end position="1434"/>
    </location>
</feature>
<dbReference type="VEuPathDB" id="CryptoDB:Vbra_2563"/>
<gene>
    <name evidence="9" type="ORF">Vbra_2563</name>
</gene>
<feature type="compositionally biased region" description="Basic residues" evidence="6">
    <location>
        <begin position="1771"/>
        <end position="1780"/>
    </location>
</feature>
<dbReference type="InterPro" id="IPR053211">
    <property type="entry name" value="DNA_repair-toleration"/>
</dbReference>
<evidence type="ECO:0000256" key="1">
    <source>
        <dbReference type="ARBA" id="ARBA00004236"/>
    </source>
</evidence>
<evidence type="ECO:0000256" key="3">
    <source>
        <dbReference type="ARBA" id="ARBA00022614"/>
    </source>
</evidence>
<feature type="transmembrane region" description="Helical" evidence="7">
    <location>
        <begin position="1032"/>
        <end position="1053"/>
    </location>
</feature>
<keyword evidence="2" id="KW-1003">Cell membrane</keyword>
<keyword evidence="10" id="KW-1185">Reference proteome</keyword>
<dbReference type="SMART" id="SM00365">
    <property type="entry name" value="LRR_SD22"/>
    <property type="match status" value="3"/>
</dbReference>
<dbReference type="SUPFAM" id="SSF52058">
    <property type="entry name" value="L domain-like"/>
    <property type="match status" value="2"/>
</dbReference>
<dbReference type="PhylomeDB" id="A0A0G4FR44"/>
<dbReference type="Gene3D" id="2.10.50.10">
    <property type="entry name" value="Tumor Necrosis Factor Receptor, subunit A, domain 2"/>
    <property type="match status" value="1"/>
</dbReference>
<dbReference type="Pfam" id="PF23598">
    <property type="entry name" value="LRR_14"/>
    <property type="match status" value="1"/>
</dbReference>
<dbReference type="SMART" id="SM01411">
    <property type="entry name" value="Ephrin_rec_like"/>
    <property type="match status" value="2"/>
</dbReference>
<protein>
    <recommendedName>
        <fullName evidence="8">EGF-like domain-containing protein</fullName>
    </recommendedName>
</protein>
<dbReference type="PROSITE" id="PS51450">
    <property type="entry name" value="LRR"/>
    <property type="match status" value="1"/>
</dbReference>
<dbReference type="GO" id="GO:0005886">
    <property type="term" value="C:plasma membrane"/>
    <property type="evidence" value="ECO:0007669"/>
    <property type="project" value="UniProtKB-SubCell"/>
</dbReference>
<dbReference type="EMBL" id="CDMY01000487">
    <property type="protein sequence ID" value="CEM16924.1"/>
    <property type="molecule type" value="Genomic_DNA"/>
</dbReference>
<evidence type="ECO:0000259" key="8">
    <source>
        <dbReference type="PROSITE" id="PS01186"/>
    </source>
</evidence>
<reference evidence="9 10" key="1">
    <citation type="submission" date="2014-11" db="EMBL/GenBank/DDBJ databases">
        <authorList>
            <person name="Zhu J."/>
            <person name="Qi W."/>
            <person name="Song R."/>
        </authorList>
    </citation>
    <scope>NUCLEOTIDE SEQUENCE [LARGE SCALE GENOMIC DNA]</scope>
</reference>
<dbReference type="PANTHER" id="PTHR48060:SF22">
    <property type="entry name" value="INACTIVE LRR RECEPTOR-LIKE SERINE_THREONINE-PROTEIN KINASE BIR2"/>
    <property type="match status" value="1"/>
</dbReference>
<feature type="transmembrane region" description="Helical" evidence="7">
    <location>
        <begin position="1381"/>
        <end position="1398"/>
    </location>
</feature>
<dbReference type="Pfam" id="PF24633">
    <property type="entry name" value="DUF7630"/>
    <property type="match status" value="1"/>
</dbReference>
<proteinExistence type="predicted"/>
<feature type="transmembrane region" description="Helical" evidence="7">
    <location>
        <begin position="1065"/>
        <end position="1091"/>
    </location>
</feature>
<keyword evidence="5" id="KW-0677">Repeat</keyword>
<dbReference type="FunFam" id="3.80.10.10:FF:000041">
    <property type="entry name" value="LRR receptor-like serine/threonine-protein kinase ERECTA"/>
    <property type="match status" value="1"/>
</dbReference>
<keyword evidence="7" id="KW-0472">Membrane</keyword>